<dbReference type="AlphaFoldDB" id="A0A0U5F079"/>
<dbReference type="Proteomes" id="UP000068250">
    <property type="component" value="Chromosome I"/>
</dbReference>
<dbReference type="EMBL" id="LN609302">
    <property type="protein sequence ID" value="CEF53907.1"/>
    <property type="molecule type" value="Genomic_DNA"/>
</dbReference>
<evidence type="ECO:0000313" key="1">
    <source>
        <dbReference type="EMBL" id="CEF53907.1"/>
    </source>
</evidence>
<dbReference type="PATRIC" id="fig|431306.5.peg.449"/>
<sequence>MRFTHDLGRVTPSCSYHPYPKKGVSGVTGVSLWISD</sequence>
<evidence type="ECO:0000313" key="2">
    <source>
        <dbReference type="Proteomes" id="UP000068250"/>
    </source>
</evidence>
<organism evidence="1 2">
    <name type="scientific">Acetobacter ghanensis</name>
    <dbReference type="NCBI Taxonomy" id="431306"/>
    <lineage>
        <taxon>Bacteria</taxon>
        <taxon>Pseudomonadati</taxon>
        <taxon>Pseudomonadota</taxon>
        <taxon>Alphaproteobacteria</taxon>
        <taxon>Acetobacterales</taxon>
        <taxon>Acetobacteraceae</taxon>
        <taxon>Acetobacter</taxon>
    </lineage>
</organism>
<gene>
    <name evidence="1" type="ORF">AGA_476</name>
</gene>
<proteinExistence type="predicted"/>
<name>A0A0U5F079_9PROT</name>
<accession>A0A0U5F079</accession>
<reference evidence="2" key="1">
    <citation type="submission" date="2014-09" db="EMBL/GenBank/DDBJ databases">
        <authorList>
            <person name="Illeghems K.G."/>
        </authorList>
    </citation>
    <scope>NUCLEOTIDE SEQUENCE [LARGE SCALE GENOMIC DNA]</scope>
    <source>
        <strain evidence="2">LMG 23848T</strain>
    </source>
</reference>
<protein>
    <submittedName>
        <fullName evidence="1">Uncharacterized protein</fullName>
    </submittedName>
</protein>